<reference evidence="1 2" key="1">
    <citation type="submission" date="2017-09" db="EMBL/GenBank/DDBJ databases">
        <title>Depth-based differentiation of microbial function through sediment-hosted aquifers and enrichment of novel symbionts in the deep terrestrial subsurface.</title>
        <authorList>
            <person name="Probst A.J."/>
            <person name="Ladd B."/>
            <person name="Jarett J.K."/>
            <person name="Geller-Mcgrath D.E."/>
            <person name="Sieber C.M."/>
            <person name="Emerson J.B."/>
            <person name="Anantharaman K."/>
            <person name="Thomas B.C."/>
            <person name="Malmstrom R."/>
            <person name="Stieglmeier M."/>
            <person name="Klingl A."/>
            <person name="Woyke T."/>
            <person name="Ryan C.M."/>
            <person name="Banfield J.F."/>
        </authorList>
    </citation>
    <scope>NUCLEOTIDE SEQUENCE [LARGE SCALE GENOMIC DNA]</scope>
    <source>
        <strain evidence="1">CG11_big_fil_rev_8_21_14_0_20_36_20</strain>
    </source>
</reference>
<gene>
    <name evidence="1" type="ORF">COV55_02745</name>
</gene>
<dbReference type="AlphaFoldDB" id="A0A2H0NCM6"/>
<comment type="caution">
    <text evidence="1">The sequence shown here is derived from an EMBL/GenBank/DDBJ whole genome shotgun (WGS) entry which is preliminary data.</text>
</comment>
<name>A0A2H0NCM6_9BACT</name>
<protein>
    <submittedName>
        <fullName evidence="1">Uncharacterized protein</fullName>
    </submittedName>
</protein>
<accession>A0A2H0NCM6</accession>
<dbReference type="EMBL" id="PCWQ01000011">
    <property type="protein sequence ID" value="PIR06649.1"/>
    <property type="molecule type" value="Genomic_DNA"/>
</dbReference>
<evidence type="ECO:0000313" key="2">
    <source>
        <dbReference type="Proteomes" id="UP000230564"/>
    </source>
</evidence>
<evidence type="ECO:0000313" key="1">
    <source>
        <dbReference type="EMBL" id="PIR06649.1"/>
    </source>
</evidence>
<dbReference type="Proteomes" id="UP000230564">
    <property type="component" value="Unassembled WGS sequence"/>
</dbReference>
<sequence>MGRPITLIQESLLENMHTKYSFGVPVLKLIKEYNLEGSITPPTLAKLFSYVSALHNENTPKEVSATIYNSLYPKWLAKESKKVVSNPSSVVYVGKMPLGRWEVLN</sequence>
<proteinExistence type="predicted"/>
<organism evidence="1 2">
    <name type="scientific">Candidatus Komeilibacteria bacterium CG11_big_fil_rev_8_21_14_0_20_36_20</name>
    <dbReference type="NCBI Taxonomy" id="1974477"/>
    <lineage>
        <taxon>Bacteria</taxon>
        <taxon>Candidatus Komeiliibacteriota</taxon>
    </lineage>
</organism>